<protein>
    <submittedName>
        <fullName evidence="1 2">Uncharacterized protein</fullName>
    </submittedName>
</protein>
<dbReference type="Proteomes" id="UP000001555">
    <property type="component" value="Unassembled WGS sequence"/>
</dbReference>
<dbReference type="AlphaFoldDB" id="B7PHT9"/>
<reference evidence="2" key="2">
    <citation type="submission" date="2020-05" db="UniProtKB">
        <authorList>
            <consortium name="EnsemblMetazoa"/>
        </authorList>
    </citation>
    <scope>IDENTIFICATION</scope>
    <source>
        <strain evidence="2">wikel</strain>
    </source>
</reference>
<dbReference type="EnsemblMetazoa" id="ISCW003815-RA">
    <property type="protein sequence ID" value="ISCW003815-PA"/>
    <property type="gene ID" value="ISCW003815"/>
</dbReference>
<dbReference type="HOGENOM" id="CLU_2888245_0_0_1"/>
<dbReference type="EMBL" id="DS714836">
    <property type="protein sequence ID" value="EEC06161.1"/>
    <property type="molecule type" value="Genomic_DNA"/>
</dbReference>
<evidence type="ECO:0000313" key="1">
    <source>
        <dbReference type="EMBL" id="EEC06161.1"/>
    </source>
</evidence>
<dbReference type="EMBL" id="ABJB010393168">
    <property type="status" value="NOT_ANNOTATED_CDS"/>
    <property type="molecule type" value="Genomic_DNA"/>
</dbReference>
<dbReference type="InParanoid" id="B7PHT9"/>
<evidence type="ECO:0000313" key="2">
    <source>
        <dbReference type="EnsemblMetazoa" id="ISCW003815-PA"/>
    </source>
</evidence>
<name>B7PHT9_IXOSC</name>
<sequence length="63" mass="7027">MLGLQWARNSGLKADTERISVYTNCNESIDALQGHEHVGTTEHTMKGICSQLLTDKEIAVRVR</sequence>
<evidence type="ECO:0000313" key="3">
    <source>
        <dbReference type="Proteomes" id="UP000001555"/>
    </source>
</evidence>
<keyword evidence="3" id="KW-1185">Reference proteome</keyword>
<accession>B7PHT9</accession>
<gene>
    <name evidence="1" type="ORF">IscW_ISCW003815</name>
</gene>
<dbReference type="PaxDb" id="6945-B7PHT9"/>
<dbReference type="VEuPathDB" id="VectorBase:ISCW003815"/>
<proteinExistence type="predicted"/>
<organism>
    <name type="scientific">Ixodes scapularis</name>
    <name type="common">Black-legged tick</name>
    <name type="synonym">Deer tick</name>
    <dbReference type="NCBI Taxonomy" id="6945"/>
    <lineage>
        <taxon>Eukaryota</taxon>
        <taxon>Metazoa</taxon>
        <taxon>Ecdysozoa</taxon>
        <taxon>Arthropoda</taxon>
        <taxon>Chelicerata</taxon>
        <taxon>Arachnida</taxon>
        <taxon>Acari</taxon>
        <taxon>Parasitiformes</taxon>
        <taxon>Ixodida</taxon>
        <taxon>Ixodoidea</taxon>
        <taxon>Ixodidae</taxon>
        <taxon>Ixodinae</taxon>
        <taxon>Ixodes</taxon>
    </lineage>
</organism>
<reference evidence="1 3" key="1">
    <citation type="submission" date="2008-03" db="EMBL/GenBank/DDBJ databases">
        <title>Annotation of Ixodes scapularis.</title>
        <authorList>
            <consortium name="Ixodes scapularis Genome Project Consortium"/>
            <person name="Caler E."/>
            <person name="Hannick L.I."/>
            <person name="Bidwell S."/>
            <person name="Joardar V."/>
            <person name="Thiagarajan M."/>
            <person name="Amedeo P."/>
            <person name="Galinsky K.J."/>
            <person name="Schobel S."/>
            <person name="Inman J."/>
            <person name="Hostetler J."/>
            <person name="Miller J."/>
            <person name="Hammond M."/>
            <person name="Megy K."/>
            <person name="Lawson D."/>
            <person name="Kodira C."/>
            <person name="Sutton G."/>
            <person name="Meyer J."/>
            <person name="Hill C.A."/>
            <person name="Birren B."/>
            <person name="Nene V."/>
            <person name="Collins F."/>
            <person name="Alarcon-Chaidez F."/>
            <person name="Wikel S."/>
            <person name="Strausberg R."/>
        </authorList>
    </citation>
    <scope>NUCLEOTIDE SEQUENCE [LARGE SCALE GENOMIC DNA]</scope>
    <source>
        <strain evidence="3">Wikel</strain>
        <strain evidence="1">Wikel colony</strain>
    </source>
</reference>